<sequence length="249" mass="27520">MLSTSQKLLHRAKSLRRLHHCSKAPSADEIPAMPPTPTSPSFSMPMPPTTDRPRTHYGGSSSSTSTFSTASASTSSDDDLVLDAFHFRQASTCSHASRASSSWSSTTSTTSSSSSKIQWDSLRLHPPPMPRTPRYDAGRSFYYEDASFDFGFDKECQEYQHDAADIHLVSSDEDAQVFQGLSPPPPRHHKLRAHQSAASLPQTAEPVSESASPVTPRVQQSNDSESDRYFKRGDWKRRGIVFSGYDHVL</sequence>
<dbReference type="Proteomes" id="UP000016923">
    <property type="component" value="Unassembled WGS sequence"/>
</dbReference>
<feature type="region of interest" description="Disordered" evidence="1">
    <location>
        <begin position="180"/>
        <end position="230"/>
    </location>
</feature>
<dbReference type="EMBL" id="KE148164">
    <property type="protein sequence ID" value="EPE03933.1"/>
    <property type="molecule type" value="Genomic_DNA"/>
</dbReference>
<feature type="region of interest" description="Disordered" evidence="1">
    <location>
        <begin position="1"/>
        <end position="74"/>
    </location>
</feature>
<dbReference type="eggNOG" id="ENOG502RPYA">
    <property type="taxonomic scope" value="Eukaryota"/>
</dbReference>
<dbReference type="AlphaFoldDB" id="S3CC96"/>
<feature type="region of interest" description="Disordered" evidence="1">
    <location>
        <begin position="98"/>
        <end position="132"/>
    </location>
</feature>
<evidence type="ECO:0000256" key="1">
    <source>
        <dbReference type="SAM" id="MobiDB-lite"/>
    </source>
</evidence>
<feature type="compositionally biased region" description="Basic residues" evidence="1">
    <location>
        <begin position="8"/>
        <end position="22"/>
    </location>
</feature>
<dbReference type="HOGENOM" id="CLU_1046033_0_0_1"/>
<dbReference type="OrthoDB" id="5226162at2759"/>
<protein>
    <submittedName>
        <fullName evidence="2">Uncharacterized protein</fullName>
    </submittedName>
</protein>
<proteinExistence type="predicted"/>
<evidence type="ECO:0000313" key="2">
    <source>
        <dbReference type="EMBL" id="EPE03933.1"/>
    </source>
</evidence>
<feature type="compositionally biased region" description="Polar residues" evidence="1">
    <location>
        <begin position="209"/>
        <end position="223"/>
    </location>
</feature>
<gene>
    <name evidence="2" type="ORF">F503_01823</name>
</gene>
<name>S3CC96_OPHP1</name>
<feature type="compositionally biased region" description="Low complexity" evidence="1">
    <location>
        <begin position="60"/>
        <end position="74"/>
    </location>
</feature>
<dbReference type="VEuPathDB" id="FungiDB:F503_01823"/>
<evidence type="ECO:0000313" key="3">
    <source>
        <dbReference type="Proteomes" id="UP000016923"/>
    </source>
</evidence>
<accession>S3CC96</accession>
<feature type="compositionally biased region" description="Low complexity" evidence="1">
    <location>
        <begin position="98"/>
        <end position="115"/>
    </location>
</feature>
<reference evidence="2 3" key="1">
    <citation type="journal article" date="2013" name="BMC Genomics">
        <title>The genome and transcriptome of the pine saprophyte Ophiostoma piceae, and a comparison with the bark beetle-associated pine pathogen Grosmannia clavigera.</title>
        <authorList>
            <person name="Haridas S."/>
            <person name="Wang Y."/>
            <person name="Lim L."/>
            <person name="Massoumi Alamouti S."/>
            <person name="Jackman S."/>
            <person name="Docking R."/>
            <person name="Robertson G."/>
            <person name="Birol I."/>
            <person name="Bohlmann J."/>
            <person name="Breuil C."/>
        </authorList>
    </citation>
    <scope>NUCLEOTIDE SEQUENCE [LARGE SCALE GENOMIC DNA]</scope>
    <source>
        <strain evidence="2 3">UAMH 11346</strain>
    </source>
</reference>
<organism evidence="2 3">
    <name type="scientific">Ophiostoma piceae (strain UAMH 11346)</name>
    <name type="common">Sap stain fungus</name>
    <dbReference type="NCBI Taxonomy" id="1262450"/>
    <lineage>
        <taxon>Eukaryota</taxon>
        <taxon>Fungi</taxon>
        <taxon>Dikarya</taxon>
        <taxon>Ascomycota</taxon>
        <taxon>Pezizomycotina</taxon>
        <taxon>Sordariomycetes</taxon>
        <taxon>Sordariomycetidae</taxon>
        <taxon>Ophiostomatales</taxon>
        <taxon>Ophiostomataceae</taxon>
        <taxon>Ophiostoma</taxon>
    </lineage>
</organism>
<keyword evidence="3" id="KW-1185">Reference proteome</keyword>